<sequence>MTAGSSAKITIVSGSSRLESRVHAVVGLAAETAASAGATVEVVSLHELTLPVMVYGDRSQDDLPGVQTIRRHAAWADGFILCTPEYHGNMSGCLKNWFDFLYEELAGKFAGVLAVTGGGGGDMSITAVKTSFAWCHGFTLPYHVAARAVDFDAEGNLVNNMVADRIRRVAYDVVRYAPLVHGAFEEARRLGPGVQAGVAGAHT</sequence>
<evidence type="ECO:0000259" key="1">
    <source>
        <dbReference type="Pfam" id="PF03358"/>
    </source>
</evidence>
<dbReference type="InterPro" id="IPR050712">
    <property type="entry name" value="NAD(P)H-dep_reductase"/>
</dbReference>
<reference evidence="3" key="1">
    <citation type="submission" date="2016-10" db="EMBL/GenBank/DDBJ databases">
        <authorList>
            <person name="Varghese N."/>
            <person name="Submissions S."/>
        </authorList>
    </citation>
    <scope>NUCLEOTIDE SEQUENCE [LARGE SCALE GENOMIC DNA]</scope>
    <source>
        <strain evidence="3">ATCC 25963</strain>
    </source>
</reference>
<dbReference type="RefSeq" id="WP_100792679.1">
    <property type="nucleotide sequence ID" value="NZ_FOMX01000002.1"/>
</dbReference>
<dbReference type="EMBL" id="FOMX01000002">
    <property type="protein sequence ID" value="SFD48942.1"/>
    <property type="molecule type" value="Genomic_DNA"/>
</dbReference>
<dbReference type="GO" id="GO:0005829">
    <property type="term" value="C:cytosol"/>
    <property type="evidence" value="ECO:0007669"/>
    <property type="project" value="TreeGrafter"/>
</dbReference>
<dbReference type="GO" id="GO:0016491">
    <property type="term" value="F:oxidoreductase activity"/>
    <property type="evidence" value="ECO:0007669"/>
    <property type="project" value="InterPro"/>
</dbReference>
<organism evidence="2 3">
    <name type="scientific">Nannocystis exedens</name>
    <dbReference type="NCBI Taxonomy" id="54"/>
    <lineage>
        <taxon>Bacteria</taxon>
        <taxon>Pseudomonadati</taxon>
        <taxon>Myxococcota</taxon>
        <taxon>Polyangia</taxon>
        <taxon>Nannocystales</taxon>
        <taxon>Nannocystaceae</taxon>
        <taxon>Nannocystis</taxon>
    </lineage>
</organism>
<dbReference type="AlphaFoldDB" id="A0A1I1SRI8"/>
<dbReference type="OrthoDB" id="9812295at2"/>
<feature type="domain" description="NADPH-dependent FMN reductase-like" evidence="1">
    <location>
        <begin position="8"/>
        <end position="145"/>
    </location>
</feature>
<evidence type="ECO:0000313" key="2">
    <source>
        <dbReference type="EMBL" id="SFD48942.1"/>
    </source>
</evidence>
<dbReference type="PANTHER" id="PTHR30543">
    <property type="entry name" value="CHROMATE REDUCTASE"/>
    <property type="match status" value="1"/>
</dbReference>
<dbReference type="Pfam" id="PF03358">
    <property type="entry name" value="FMN_red"/>
    <property type="match status" value="1"/>
</dbReference>
<dbReference type="STRING" id="54.SAMN02745121_00212"/>
<accession>A0A1I1SRI8</accession>
<keyword evidence="3" id="KW-1185">Reference proteome</keyword>
<protein>
    <submittedName>
        <fullName evidence="2">FMN reductase</fullName>
    </submittedName>
</protein>
<dbReference type="SUPFAM" id="SSF52218">
    <property type="entry name" value="Flavoproteins"/>
    <property type="match status" value="1"/>
</dbReference>
<name>A0A1I1SRI8_9BACT</name>
<dbReference type="InterPro" id="IPR005025">
    <property type="entry name" value="FMN_Rdtase-like_dom"/>
</dbReference>
<evidence type="ECO:0000313" key="3">
    <source>
        <dbReference type="Proteomes" id="UP000199400"/>
    </source>
</evidence>
<gene>
    <name evidence="2" type="ORF">SAMN02745121_00212</name>
</gene>
<dbReference type="PANTHER" id="PTHR30543:SF21">
    <property type="entry name" value="NAD(P)H-DEPENDENT FMN REDUCTASE LOT6"/>
    <property type="match status" value="1"/>
</dbReference>
<dbReference type="Proteomes" id="UP000199400">
    <property type="component" value="Unassembled WGS sequence"/>
</dbReference>
<dbReference type="GO" id="GO:0010181">
    <property type="term" value="F:FMN binding"/>
    <property type="evidence" value="ECO:0007669"/>
    <property type="project" value="TreeGrafter"/>
</dbReference>
<dbReference type="Gene3D" id="3.40.50.360">
    <property type="match status" value="1"/>
</dbReference>
<proteinExistence type="predicted"/>
<dbReference type="InterPro" id="IPR029039">
    <property type="entry name" value="Flavoprotein-like_sf"/>
</dbReference>